<dbReference type="PANTHER" id="PTHR45962:SF1">
    <property type="entry name" value="N-FATTY-ACYL-AMINO ACID SYNTHASE_HYDROLASE PM20D1"/>
    <property type="match status" value="1"/>
</dbReference>
<comment type="caution">
    <text evidence="8">The sequence shown here is derived from an EMBL/GenBank/DDBJ whole genome shotgun (WGS) entry which is preliminary data.</text>
</comment>
<dbReference type="AlphaFoldDB" id="A0A1C7MBI0"/>
<feature type="binding site" evidence="7">
    <location>
        <position position="266"/>
    </location>
    <ligand>
        <name>Zn(2+)</name>
        <dbReference type="ChEBI" id="CHEBI:29105"/>
        <label>1</label>
    </ligand>
</feature>
<dbReference type="InterPro" id="IPR001261">
    <property type="entry name" value="ArgE/DapE_CS"/>
</dbReference>
<organism evidence="8 9">
    <name type="scientific">Grifola frondosa</name>
    <name type="common">Maitake</name>
    <name type="synonym">Polyporus frondosus</name>
    <dbReference type="NCBI Taxonomy" id="5627"/>
    <lineage>
        <taxon>Eukaryota</taxon>
        <taxon>Fungi</taxon>
        <taxon>Dikarya</taxon>
        <taxon>Basidiomycota</taxon>
        <taxon>Agaricomycotina</taxon>
        <taxon>Agaricomycetes</taxon>
        <taxon>Polyporales</taxon>
        <taxon>Grifolaceae</taxon>
        <taxon>Grifola</taxon>
    </lineage>
</organism>
<comment type="similarity">
    <text evidence="1">Belongs to the peptidase M20A family.</text>
</comment>
<name>A0A1C7MBI0_GRIFR</name>
<dbReference type="InterPro" id="IPR036264">
    <property type="entry name" value="Bact_exopeptidase_dim_dom"/>
</dbReference>
<protein>
    <submittedName>
        <fullName evidence="8">Carboxypeptidase S</fullName>
    </submittedName>
</protein>
<evidence type="ECO:0000256" key="4">
    <source>
        <dbReference type="ARBA" id="ARBA00022801"/>
    </source>
</evidence>
<dbReference type="Pfam" id="PF01546">
    <property type="entry name" value="Peptidase_M20"/>
    <property type="match status" value="1"/>
</dbReference>
<dbReference type="InterPro" id="IPR017141">
    <property type="entry name" value="Pept_M20_carboxypep"/>
</dbReference>
<dbReference type="Proteomes" id="UP000092993">
    <property type="component" value="Unassembled WGS sequence"/>
</dbReference>
<dbReference type="Gene3D" id="3.30.70.360">
    <property type="match status" value="1"/>
</dbReference>
<dbReference type="OMA" id="TIDSWTH"/>
<dbReference type="STRING" id="5627.A0A1C7MBI0"/>
<dbReference type="GO" id="GO:0004181">
    <property type="term" value="F:metallocarboxypeptidase activity"/>
    <property type="evidence" value="ECO:0007669"/>
    <property type="project" value="InterPro"/>
</dbReference>
<dbReference type="Gene3D" id="3.40.630.10">
    <property type="entry name" value="Zn peptidases"/>
    <property type="match status" value="1"/>
</dbReference>
<proteinExistence type="inferred from homology"/>
<dbReference type="PANTHER" id="PTHR45962">
    <property type="entry name" value="N-FATTY-ACYL-AMINO ACID SYNTHASE/HYDROLASE PM20D1"/>
    <property type="match status" value="1"/>
</dbReference>
<evidence type="ECO:0000313" key="9">
    <source>
        <dbReference type="Proteomes" id="UP000092993"/>
    </source>
</evidence>
<sequence>MKHFSFVLNSRIIRMESIRVDKVLPLTSNWQTATQSYNKSRWEIIRPRLFFLLFLFLISYNAVCHFSNVSRDDSDFSEFFPVSPSRNSDACPQVGPLKPSNHSQLASELDALYSTDTIKLAAYVILGSAVQIPTESYDDLAPVGQDPRWGVFSMLHQFLESTFPTTYATLNVTRVNTYGLVFHWQGSDPSIKPVLMTAHQDVVPVDPSTVDQWLHPPFSGTWIWGRGSCDDKSDLIAVQRIAIDAMIKQGFSPRRTFVLAFGIDEEASGLEGAGHLAQYLESTYGTDGFAMLLDEGGNTPFGPDVIFAMPSLSEKGYFDARIEISAPGGHSSVPPAHTAIGMLSSMLVAIEANPHVPELARSGTAFAMTQCTASYAPEYPNYLRQLAQEAVHNDAALERLKEGLLASYPLYTAILSTTQAVDLIQGGVKVNALPERVSAVVNHRIAEHSSVKELQKHLIDTVLPIAIKYDLSVDAFGTNISAGSGGAGHVVLSDSWGTALEPSPVTPAGLHDPYQLLAGTIKATLMSSATYNASGVVVAPMLSLGNTDTQFYWNLTKHIFRYTHGRDTDQYNGLHTINEGE</sequence>
<feature type="binding site" evidence="7">
    <location>
        <position position="230"/>
    </location>
    <ligand>
        <name>Zn(2+)</name>
        <dbReference type="ChEBI" id="CHEBI:29105"/>
        <label>1</label>
    </ligand>
</feature>
<evidence type="ECO:0000313" key="8">
    <source>
        <dbReference type="EMBL" id="OBZ74255.1"/>
    </source>
</evidence>
<dbReference type="SUPFAM" id="SSF53187">
    <property type="entry name" value="Zn-dependent exopeptidases"/>
    <property type="match status" value="1"/>
</dbReference>
<keyword evidence="5 7" id="KW-0862">Zinc</keyword>
<dbReference type="GO" id="GO:0046872">
    <property type="term" value="F:metal ion binding"/>
    <property type="evidence" value="ECO:0007669"/>
    <property type="project" value="UniProtKB-KW"/>
</dbReference>
<dbReference type="InterPro" id="IPR047177">
    <property type="entry name" value="Pept_M20A"/>
</dbReference>
<evidence type="ECO:0000256" key="3">
    <source>
        <dbReference type="ARBA" id="ARBA00022723"/>
    </source>
</evidence>
<dbReference type="EMBL" id="LUGG01000006">
    <property type="protein sequence ID" value="OBZ74255.1"/>
    <property type="molecule type" value="Genomic_DNA"/>
</dbReference>
<dbReference type="GO" id="GO:0051603">
    <property type="term" value="P:proteolysis involved in protein catabolic process"/>
    <property type="evidence" value="ECO:0007669"/>
    <property type="project" value="TreeGrafter"/>
</dbReference>
<dbReference type="SUPFAM" id="SSF55031">
    <property type="entry name" value="Bacterial exopeptidase dimerisation domain"/>
    <property type="match status" value="1"/>
</dbReference>
<keyword evidence="9" id="KW-1185">Reference proteome</keyword>
<feature type="active site" description="Proton acceptor" evidence="6">
    <location>
        <position position="265"/>
    </location>
</feature>
<dbReference type="InterPro" id="IPR002933">
    <property type="entry name" value="Peptidase_M20"/>
</dbReference>
<evidence type="ECO:0000256" key="2">
    <source>
        <dbReference type="ARBA" id="ARBA00022670"/>
    </source>
</evidence>
<reference evidence="8 9" key="1">
    <citation type="submission" date="2016-03" db="EMBL/GenBank/DDBJ databases">
        <title>Whole genome sequencing of Grifola frondosa 9006-11.</title>
        <authorList>
            <person name="Min B."/>
            <person name="Park H."/>
            <person name="Kim J.-G."/>
            <person name="Cho H."/>
            <person name="Oh Y.-L."/>
            <person name="Kong W.-S."/>
            <person name="Choi I.-G."/>
        </authorList>
    </citation>
    <scope>NUCLEOTIDE SEQUENCE [LARGE SCALE GENOMIC DNA]</scope>
    <source>
        <strain evidence="8 9">9006-11</strain>
    </source>
</reference>
<accession>A0A1C7MBI0</accession>
<evidence type="ECO:0000256" key="1">
    <source>
        <dbReference type="ARBA" id="ARBA00006247"/>
    </source>
</evidence>
<dbReference type="OrthoDB" id="3064516at2759"/>
<evidence type="ECO:0000256" key="6">
    <source>
        <dbReference type="PIRSR" id="PIRSR037217-1"/>
    </source>
</evidence>
<feature type="binding site" evidence="7">
    <location>
        <position position="294"/>
    </location>
    <ligand>
        <name>Zn(2+)</name>
        <dbReference type="ChEBI" id="CHEBI:29105"/>
        <label>2</label>
    </ligand>
</feature>
<feature type="binding site" evidence="7">
    <location>
        <position position="575"/>
    </location>
    <ligand>
        <name>Zn(2+)</name>
        <dbReference type="ChEBI" id="CHEBI:29105"/>
        <label>1</label>
    </ligand>
</feature>
<gene>
    <name evidence="8" type="primary">CPS1_4</name>
    <name evidence="8" type="ORF">A0H81_06032</name>
</gene>
<keyword evidence="4" id="KW-0378">Hydrolase</keyword>
<evidence type="ECO:0000256" key="7">
    <source>
        <dbReference type="PIRSR" id="PIRSR037217-2"/>
    </source>
</evidence>
<evidence type="ECO:0000256" key="5">
    <source>
        <dbReference type="ARBA" id="ARBA00022833"/>
    </source>
</evidence>
<feature type="binding site" evidence="7">
    <location>
        <position position="230"/>
    </location>
    <ligand>
        <name>Zn(2+)</name>
        <dbReference type="ChEBI" id="CHEBI:29105"/>
        <label>2</label>
    </ligand>
</feature>
<keyword evidence="3 7" id="KW-0479">Metal-binding</keyword>
<dbReference type="PIRSF" id="PIRSF037217">
    <property type="entry name" value="Carboxypeptidase_S"/>
    <property type="match status" value="1"/>
</dbReference>
<feature type="binding site" evidence="7">
    <location>
        <position position="199"/>
    </location>
    <ligand>
        <name>Zn(2+)</name>
        <dbReference type="ChEBI" id="CHEBI:29105"/>
        <label>2</label>
    </ligand>
</feature>
<feature type="active site" evidence="6">
    <location>
        <position position="201"/>
    </location>
</feature>
<dbReference type="GO" id="GO:0000328">
    <property type="term" value="C:fungal-type vacuole lumen"/>
    <property type="evidence" value="ECO:0007669"/>
    <property type="project" value="TreeGrafter"/>
</dbReference>
<dbReference type="CDD" id="cd05674">
    <property type="entry name" value="M20_yscS"/>
    <property type="match status" value="1"/>
</dbReference>
<dbReference type="PROSITE" id="PS00758">
    <property type="entry name" value="ARGE_DAPE_CPG2_1"/>
    <property type="match status" value="1"/>
</dbReference>
<keyword evidence="2" id="KW-0645">Protease</keyword>
<keyword evidence="8" id="KW-0121">Carboxypeptidase</keyword>